<comment type="caution">
    <text evidence="1">The sequence shown here is derived from an EMBL/GenBank/DDBJ whole genome shotgun (WGS) entry which is preliminary data.</text>
</comment>
<dbReference type="GO" id="GO:0016791">
    <property type="term" value="F:phosphatase activity"/>
    <property type="evidence" value="ECO:0007669"/>
    <property type="project" value="TreeGrafter"/>
</dbReference>
<dbReference type="NCBIfam" id="TIGR00099">
    <property type="entry name" value="Cof-subfamily"/>
    <property type="match status" value="1"/>
</dbReference>
<organism evidence="1 2">
    <name type="scientific">Priestia taiwanensis</name>
    <dbReference type="NCBI Taxonomy" id="1347902"/>
    <lineage>
        <taxon>Bacteria</taxon>
        <taxon>Bacillati</taxon>
        <taxon>Bacillota</taxon>
        <taxon>Bacilli</taxon>
        <taxon>Bacillales</taxon>
        <taxon>Bacillaceae</taxon>
        <taxon>Priestia</taxon>
    </lineage>
</organism>
<evidence type="ECO:0000313" key="2">
    <source>
        <dbReference type="Proteomes" id="UP000605259"/>
    </source>
</evidence>
<dbReference type="NCBIfam" id="TIGR01484">
    <property type="entry name" value="HAD-SF-IIB"/>
    <property type="match status" value="1"/>
</dbReference>
<dbReference type="PANTHER" id="PTHR10000">
    <property type="entry name" value="PHOSPHOSERINE PHOSPHATASE"/>
    <property type="match status" value="1"/>
</dbReference>
<name>A0A917ATN5_9BACI</name>
<dbReference type="InterPro" id="IPR023214">
    <property type="entry name" value="HAD_sf"/>
</dbReference>
<dbReference type="PROSITE" id="PS01228">
    <property type="entry name" value="COF_1"/>
    <property type="match status" value="1"/>
</dbReference>
<dbReference type="PANTHER" id="PTHR10000:SF8">
    <property type="entry name" value="HAD SUPERFAMILY HYDROLASE-LIKE, TYPE 3"/>
    <property type="match status" value="1"/>
</dbReference>
<dbReference type="RefSeq" id="WP_188388565.1">
    <property type="nucleotide sequence ID" value="NZ_BMFK01000001.1"/>
</dbReference>
<dbReference type="InterPro" id="IPR000150">
    <property type="entry name" value="Cof"/>
</dbReference>
<dbReference type="InterPro" id="IPR006379">
    <property type="entry name" value="HAD-SF_hydro_IIB"/>
</dbReference>
<dbReference type="GO" id="GO:0000287">
    <property type="term" value="F:magnesium ion binding"/>
    <property type="evidence" value="ECO:0007669"/>
    <property type="project" value="TreeGrafter"/>
</dbReference>
<gene>
    <name evidence="1" type="ORF">GCM10007140_23970</name>
</gene>
<dbReference type="Gene3D" id="3.30.1240.10">
    <property type="match status" value="1"/>
</dbReference>
<sequence>MDCKADIKAIVLDLDGTLLNSRKEVSERCEQAILTCYKNGMTIIFATARAPRFVRIFLPQELREIASIIYYNGALIEEYTTSYRRHYPIEPSIAHELIEYIVLHDDVALSVESEDRWYSTKTLDYSKAMNAVVNPIVVSREELKSIPASKLLISDYPKYEMLHQQFKDKVSMVCTDEATLIQIMAHGVTKKREVMELCTRHHISMDYVMPFGDDWNDMELFQACQYPVAMGNAIQELKEVAYLVTSTNDEDGVANVLERLM</sequence>
<dbReference type="AlphaFoldDB" id="A0A917ATN5"/>
<evidence type="ECO:0000313" key="1">
    <source>
        <dbReference type="EMBL" id="GGE73303.1"/>
    </source>
</evidence>
<protein>
    <submittedName>
        <fullName evidence="1">Haloacid dehalogenase</fullName>
    </submittedName>
</protein>
<dbReference type="SFLD" id="SFLDS00003">
    <property type="entry name" value="Haloacid_Dehalogenase"/>
    <property type="match status" value="1"/>
</dbReference>
<reference evidence="1" key="1">
    <citation type="journal article" date="2014" name="Int. J. Syst. Evol. Microbiol.">
        <title>Complete genome sequence of Corynebacterium casei LMG S-19264T (=DSM 44701T), isolated from a smear-ripened cheese.</title>
        <authorList>
            <consortium name="US DOE Joint Genome Institute (JGI-PGF)"/>
            <person name="Walter F."/>
            <person name="Albersmeier A."/>
            <person name="Kalinowski J."/>
            <person name="Ruckert C."/>
        </authorList>
    </citation>
    <scope>NUCLEOTIDE SEQUENCE</scope>
    <source>
        <strain evidence="1">CGMCC 1.12698</strain>
    </source>
</reference>
<accession>A0A917ATN5</accession>
<dbReference type="SFLD" id="SFLDG01140">
    <property type="entry name" value="C2.B:_Phosphomannomutase_and_P"/>
    <property type="match status" value="1"/>
</dbReference>
<dbReference type="GO" id="GO:0005829">
    <property type="term" value="C:cytosol"/>
    <property type="evidence" value="ECO:0007669"/>
    <property type="project" value="TreeGrafter"/>
</dbReference>
<dbReference type="Proteomes" id="UP000605259">
    <property type="component" value="Unassembled WGS sequence"/>
</dbReference>
<reference evidence="1" key="2">
    <citation type="submission" date="2020-09" db="EMBL/GenBank/DDBJ databases">
        <authorList>
            <person name="Sun Q."/>
            <person name="Zhou Y."/>
        </authorList>
    </citation>
    <scope>NUCLEOTIDE SEQUENCE</scope>
    <source>
        <strain evidence="1">CGMCC 1.12698</strain>
    </source>
</reference>
<dbReference type="SUPFAM" id="SSF56784">
    <property type="entry name" value="HAD-like"/>
    <property type="match status" value="1"/>
</dbReference>
<proteinExistence type="predicted"/>
<keyword evidence="2" id="KW-1185">Reference proteome</keyword>
<dbReference type="InterPro" id="IPR036412">
    <property type="entry name" value="HAD-like_sf"/>
</dbReference>
<dbReference type="Gene3D" id="3.40.50.1000">
    <property type="entry name" value="HAD superfamily/HAD-like"/>
    <property type="match status" value="1"/>
</dbReference>
<dbReference type="Pfam" id="PF08282">
    <property type="entry name" value="Hydrolase_3"/>
    <property type="match status" value="1"/>
</dbReference>
<dbReference type="EMBL" id="BMFK01000001">
    <property type="protein sequence ID" value="GGE73303.1"/>
    <property type="molecule type" value="Genomic_DNA"/>
</dbReference>